<organism evidence="4 5">
    <name type="scientific">Prosthecobacter vanneervenii</name>
    <dbReference type="NCBI Taxonomy" id="48466"/>
    <lineage>
        <taxon>Bacteria</taxon>
        <taxon>Pseudomonadati</taxon>
        <taxon>Verrucomicrobiota</taxon>
        <taxon>Verrucomicrobiia</taxon>
        <taxon>Verrucomicrobiales</taxon>
        <taxon>Verrucomicrobiaceae</taxon>
        <taxon>Prosthecobacter</taxon>
    </lineage>
</organism>
<accession>A0A7W8DJZ2</accession>
<dbReference type="GO" id="GO:0009254">
    <property type="term" value="P:peptidoglycan turnover"/>
    <property type="evidence" value="ECO:0007669"/>
    <property type="project" value="InterPro"/>
</dbReference>
<dbReference type="Proteomes" id="UP000590740">
    <property type="component" value="Unassembled WGS sequence"/>
</dbReference>
<keyword evidence="1 2" id="KW-0732">Signal</keyword>
<dbReference type="EMBL" id="JACHIG010000004">
    <property type="protein sequence ID" value="MBB5032673.1"/>
    <property type="molecule type" value="Genomic_DNA"/>
</dbReference>
<name>A0A7W8DJZ2_9BACT</name>
<keyword evidence="5" id="KW-1185">Reference proteome</keyword>
<evidence type="ECO:0000259" key="3">
    <source>
        <dbReference type="Pfam" id="PF06725"/>
    </source>
</evidence>
<dbReference type="Pfam" id="PF06725">
    <property type="entry name" value="3D"/>
    <property type="match status" value="1"/>
</dbReference>
<evidence type="ECO:0000256" key="2">
    <source>
        <dbReference type="SAM" id="SignalP"/>
    </source>
</evidence>
<feature type="signal peptide" evidence="2">
    <location>
        <begin position="1"/>
        <end position="18"/>
    </location>
</feature>
<dbReference type="PANTHER" id="PTHR39160:SF4">
    <property type="entry name" value="RESUSCITATION-PROMOTING FACTOR RPFB"/>
    <property type="match status" value="1"/>
</dbReference>
<dbReference type="SUPFAM" id="SSF50685">
    <property type="entry name" value="Barwin-like endoglucanases"/>
    <property type="match status" value="1"/>
</dbReference>
<dbReference type="GO" id="GO:0019867">
    <property type="term" value="C:outer membrane"/>
    <property type="evidence" value="ECO:0007669"/>
    <property type="project" value="InterPro"/>
</dbReference>
<sequence length="169" mass="18303">MNPTILLCFAAMCVSAAAEEVVKSSSSTTTPAGTPGQVIAGVKTTAYTHDEGDHIEYGARTAAGTPLRHGQIRSAAADWSIYPVGTVFQIKGDPSLYVVDDYGSALVGTRTIDLYKPTQGMMHSWGTRHVTIHVLKWGSFSRSLAILKPRAYKAWHVREMVARIQSRPA</sequence>
<comment type="caution">
    <text evidence="4">The sequence shown here is derived from an EMBL/GenBank/DDBJ whole genome shotgun (WGS) entry which is preliminary data.</text>
</comment>
<evidence type="ECO:0000313" key="5">
    <source>
        <dbReference type="Proteomes" id="UP000590740"/>
    </source>
</evidence>
<evidence type="ECO:0000313" key="4">
    <source>
        <dbReference type="EMBL" id="MBB5032673.1"/>
    </source>
</evidence>
<dbReference type="InterPro" id="IPR036908">
    <property type="entry name" value="RlpA-like_sf"/>
</dbReference>
<gene>
    <name evidence="4" type="ORF">HNQ65_002255</name>
</gene>
<dbReference type="Gene3D" id="2.40.40.10">
    <property type="entry name" value="RlpA-like domain"/>
    <property type="match status" value="1"/>
</dbReference>
<dbReference type="CDD" id="cd22784">
    <property type="entry name" value="DPBB_MltA_YuiC-like"/>
    <property type="match status" value="1"/>
</dbReference>
<proteinExistence type="predicted"/>
<dbReference type="InterPro" id="IPR010611">
    <property type="entry name" value="3D_dom"/>
</dbReference>
<reference evidence="4 5" key="1">
    <citation type="submission" date="2020-08" db="EMBL/GenBank/DDBJ databases">
        <title>Genomic Encyclopedia of Type Strains, Phase IV (KMG-IV): sequencing the most valuable type-strain genomes for metagenomic binning, comparative biology and taxonomic classification.</title>
        <authorList>
            <person name="Goeker M."/>
        </authorList>
    </citation>
    <scope>NUCLEOTIDE SEQUENCE [LARGE SCALE GENOMIC DNA]</scope>
    <source>
        <strain evidence="4 5">DSM 12252</strain>
    </source>
</reference>
<dbReference type="GO" id="GO:0004553">
    <property type="term" value="F:hydrolase activity, hydrolyzing O-glycosyl compounds"/>
    <property type="evidence" value="ECO:0007669"/>
    <property type="project" value="InterPro"/>
</dbReference>
<protein>
    <submittedName>
        <fullName evidence="4">3D (Asp-Asp-Asp) domain-containing protein</fullName>
    </submittedName>
</protein>
<dbReference type="AlphaFoldDB" id="A0A7W8DJZ2"/>
<evidence type="ECO:0000256" key="1">
    <source>
        <dbReference type="ARBA" id="ARBA00022729"/>
    </source>
</evidence>
<dbReference type="PANTHER" id="PTHR39160">
    <property type="entry name" value="CELL WALL-BINDING PROTEIN YOCH"/>
    <property type="match status" value="1"/>
</dbReference>
<dbReference type="RefSeq" id="WP_246438126.1">
    <property type="nucleotide sequence ID" value="NZ_JACHIG010000004.1"/>
</dbReference>
<dbReference type="InterPro" id="IPR051933">
    <property type="entry name" value="Resuscitation_pf_RpfB"/>
</dbReference>
<feature type="chain" id="PRO_5030646752" evidence="2">
    <location>
        <begin position="19"/>
        <end position="169"/>
    </location>
</feature>
<feature type="domain" description="3D" evidence="3">
    <location>
        <begin position="73"/>
        <end position="136"/>
    </location>
</feature>